<dbReference type="AlphaFoldDB" id="A0A4C1W4A9"/>
<sequence length="279" mass="31207">MLTEIIENLEQRARQCNLKITNLPDRRNEDLIAIVRNLGFVIYNSINQTDILAVHRVPYANPFNSHPKNIVVKLSTCVLYDDVLTAVDRKKGISTQELGVAGITRQVYDNEDLTSYNKKLLQRAKSISLKHEFLFSGVGTEKYLCVRTKRHISTSCDKDRQVCNEKDRGGVIIATLRELHAVVRVSFAPQPYCVDQALVQIPLGSRENCVIRAAYVPSSQSADNYDVHLNSLLDNIPTSDVTHFCLLVDCRISPAPLSLVPPSASTCCRPDPYSGLRPN</sequence>
<evidence type="ECO:0000313" key="2">
    <source>
        <dbReference type="Proteomes" id="UP000299102"/>
    </source>
</evidence>
<protein>
    <submittedName>
        <fullName evidence="1">Uncharacterized protein</fullName>
    </submittedName>
</protein>
<proteinExistence type="predicted"/>
<accession>A0A4C1W4A9</accession>
<dbReference type="OrthoDB" id="7477812at2759"/>
<dbReference type="EMBL" id="BGZK01000478">
    <property type="protein sequence ID" value="GBP46168.1"/>
    <property type="molecule type" value="Genomic_DNA"/>
</dbReference>
<organism evidence="1 2">
    <name type="scientific">Eumeta variegata</name>
    <name type="common">Bagworm moth</name>
    <name type="synonym">Eumeta japonica</name>
    <dbReference type="NCBI Taxonomy" id="151549"/>
    <lineage>
        <taxon>Eukaryota</taxon>
        <taxon>Metazoa</taxon>
        <taxon>Ecdysozoa</taxon>
        <taxon>Arthropoda</taxon>
        <taxon>Hexapoda</taxon>
        <taxon>Insecta</taxon>
        <taxon>Pterygota</taxon>
        <taxon>Neoptera</taxon>
        <taxon>Endopterygota</taxon>
        <taxon>Lepidoptera</taxon>
        <taxon>Glossata</taxon>
        <taxon>Ditrysia</taxon>
        <taxon>Tineoidea</taxon>
        <taxon>Psychidae</taxon>
        <taxon>Oiketicinae</taxon>
        <taxon>Eumeta</taxon>
    </lineage>
</organism>
<name>A0A4C1W4A9_EUMVA</name>
<keyword evidence="2" id="KW-1185">Reference proteome</keyword>
<dbReference type="Proteomes" id="UP000299102">
    <property type="component" value="Unassembled WGS sequence"/>
</dbReference>
<reference evidence="1 2" key="1">
    <citation type="journal article" date="2019" name="Commun. Biol.">
        <title>The bagworm genome reveals a unique fibroin gene that provides high tensile strength.</title>
        <authorList>
            <person name="Kono N."/>
            <person name="Nakamura H."/>
            <person name="Ohtoshi R."/>
            <person name="Tomita M."/>
            <person name="Numata K."/>
            <person name="Arakawa K."/>
        </authorList>
    </citation>
    <scope>NUCLEOTIDE SEQUENCE [LARGE SCALE GENOMIC DNA]</scope>
</reference>
<evidence type="ECO:0000313" key="1">
    <source>
        <dbReference type="EMBL" id="GBP46168.1"/>
    </source>
</evidence>
<comment type="caution">
    <text evidence="1">The sequence shown here is derived from an EMBL/GenBank/DDBJ whole genome shotgun (WGS) entry which is preliminary data.</text>
</comment>
<gene>
    <name evidence="1" type="ORF">EVAR_24575_1</name>
</gene>